<dbReference type="RefSeq" id="XP_008078798.1">
    <property type="nucleotide sequence ID" value="XM_008080607.1"/>
</dbReference>
<dbReference type="InterPro" id="IPR001810">
    <property type="entry name" value="F-box_dom"/>
</dbReference>
<dbReference type="SUPFAM" id="SSF81383">
    <property type="entry name" value="F-box domain"/>
    <property type="match status" value="1"/>
</dbReference>
<dbReference type="Proteomes" id="UP000016922">
    <property type="component" value="Unassembled WGS sequence"/>
</dbReference>
<name>S3DNH3_GLAL2</name>
<gene>
    <name evidence="2" type="ORF">GLAREA_06659</name>
</gene>
<dbReference type="KEGG" id="glz:GLAREA_06659"/>
<accession>S3DNH3</accession>
<feature type="domain" description="F-box" evidence="1">
    <location>
        <begin position="58"/>
        <end position="98"/>
    </location>
</feature>
<organism evidence="2 3">
    <name type="scientific">Glarea lozoyensis (strain ATCC 20868 / MF5171)</name>
    <dbReference type="NCBI Taxonomy" id="1116229"/>
    <lineage>
        <taxon>Eukaryota</taxon>
        <taxon>Fungi</taxon>
        <taxon>Dikarya</taxon>
        <taxon>Ascomycota</taxon>
        <taxon>Pezizomycotina</taxon>
        <taxon>Leotiomycetes</taxon>
        <taxon>Helotiales</taxon>
        <taxon>Helotiaceae</taxon>
        <taxon>Glarea</taxon>
    </lineage>
</organism>
<dbReference type="SMART" id="SM00256">
    <property type="entry name" value="FBOX"/>
    <property type="match status" value="1"/>
</dbReference>
<keyword evidence="3" id="KW-1185">Reference proteome</keyword>
<dbReference type="OrthoDB" id="3766406at2759"/>
<sequence>MTTPSTSSALPQFSMDPAPNIKCPFLRQTFRLFRFGVTRLRTQGRSTAIDVDSPIERLPLELIILILDYVPVVSGASLSLTCHSFYSCLRNRCLDSLKKAGQSTTCEFLYCLERDLPNHVVCPSCVQLHPISNAKEYHLPSSTNSSRAWLACWRKDLTSGLERGTYAEFSSTGFHMAMKAYRQSRENTQVLKLLGCESKKKFDWGFKEQRTAEARIQNGSLFVREQRVFIVPSSKDIPLPWFGGIIICPHISFAAMTSLHKYGIQIPTATEIEDFENKQGLIDCNHCYTEFQVDFKSYGKAGNAMFLTRWMDLGEGRDFNDHKFRSRLSSVEETSWTEVVYQRGSVCASFEQKPAADFKFDSILSYQDEKDLTTEIPWPWPERIKVTLVGIKQSYVVRNGSLVMLRNL</sequence>
<evidence type="ECO:0000313" key="3">
    <source>
        <dbReference type="Proteomes" id="UP000016922"/>
    </source>
</evidence>
<dbReference type="HOGENOM" id="CLU_048626_0_0_1"/>
<proteinExistence type="predicted"/>
<dbReference type="GeneID" id="19465712"/>
<dbReference type="STRING" id="1116229.S3DNH3"/>
<protein>
    <submittedName>
        <fullName evidence="2">F-box</fullName>
    </submittedName>
</protein>
<dbReference type="AlphaFoldDB" id="S3DNH3"/>
<dbReference type="Pfam" id="PF00646">
    <property type="entry name" value="F-box"/>
    <property type="match status" value="1"/>
</dbReference>
<evidence type="ECO:0000313" key="2">
    <source>
        <dbReference type="EMBL" id="EPE33646.1"/>
    </source>
</evidence>
<dbReference type="InterPro" id="IPR036047">
    <property type="entry name" value="F-box-like_dom_sf"/>
</dbReference>
<dbReference type="eggNOG" id="ENOG502TD95">
    <property type="taxonomic scope" value="Eukaryota"/>
</dbReference>
<evidence type="ECO:0000259" key="1">
    <source>
        <dbReference type="SMART" id="SM00256"/>
    </source>
</evidence>
<reference evidence="2 3" key="1">
    <citation type="journal article" date="2013" name="BMC Genomics">
        <title>Genomics-driven discovery of the pneumocandin biosynthetic gene cluster in the fungus Glarea lozoyensis.</title>
        <authorList>
            <person name="Chen L."/>
            <person name="Yue Q."/>
            <person name="Zhang X."/>
            <person name="Xiang M."/>
            <person name="Wang C."/>
            <person name="Li S."/>
            <person name="Che Y."/>
            <person name="Ortiz-Lopez F.J."/>
            <person name="Bills G.F."/>
            <person name="Liu X."/>
            <person name="An Z."/>
        </authorList>
    </citation>
    <scope>NUCLEOTIDE SEQUENCE [LARGE SCALE GENOMIC DNA]</scope>
    <source>
        <strain evidence="3">ATCC 20868 / MF5171</strain>
    </source>
</reference>
<dbReference type="EMBL" id="KE145357">
    <property type="protein sequence ID" value="EPE33646.1"/>
    <property type="molecule type" value="Genomic_DNA"/>
</dbReference>